<gene>
    <name evidence="2" type="ORF">F2P47_05555</name>
</gene>
<dbReference type="Pfam" id="PF03061">
    <property type="entry name" value="4HBT"/>
    <property type="match status" value="1"/>
</dbReference>
<comment type="caution">
    <text evidence="2">The sequence shown here is derived from an EMBL/GenBank/DDBJ whole genome shotgun (WGS) entry which is preliminary data.</text>
</comment>
<dbReference type="GO" id="GO:0016790">
    <property type="term" value="F:thiolester hydrolase activity"/>
    <property type="evidence" value="ECO:0007669"/>
    <property type="project" value="UniProtKB-ARBA"/>
</dbReference>
<sequence>MSDVPPGFAPVQSKGFGGFTGPVYRGHDAKGEVFIFDVAAQHLNGGDRLHGGMMMTLASIVLGEAAKSAAEKSEPGADARALSLNCDFVSAGERDERVECRATITRATRSVLFIAGELCVGSRILMSATGVYAIKRAEA</sequence>
<protein>
    <recommendedName>
        <fullName evidence="1">Thioesterase domain-containing protein</fullName>
    </recommendedName>
</protein>
<proteinExistence type="predicted"/>
<organism evidence="2 3">
    <name type="scientific">Parvibaculum sedimenti</name>
    <dbReference type="NCBI Taxonomy" id="2608632"/>
    <lineage>
        <taxon>Bacteria</taxon>
        <taxon>Pseudomonadati</taxon>
        <taxon>Pseudomonadota</taxon>
        <taxon>Alphaproteobacteria</taxon>
        <taxon>Hyphomicrobiales</taxon>
        <taxon>Parvibaculaceae</taxon>
        <taxon>Parvibaculum</taxon>
    </lineage>
</organism>
<dbReference type="SUPFAM" id="SSF54637">
    <property type="entry name" value="Thioesterase/thiol ester dehydrase-isomerase"/>
    <property type="match status" value="1"/>
</dbReference>
<name>A0A6N6VJH4_9HYPH</name>
<dbReference type="AlphaFoldDB" id="A0A6N6VJH4"/>
<dbReference type="InterPro" id="IPR029069">
    <property type="entry name" value="HotDog_dom_sf"/>
</dbReference>
<reference evidence="2 3" key="1">
    <citation type="submission" date="2019-09" db="EMBL/GenBank/DDBJ databases">
        <title>Parvibaculum sedimenti sp. nov., isolated from sediment.</title>
        <authorList>
            <person name="Wang Y."/>
        </authorList>
    </citation>
    <scope>NUCLEOTIDE SEQUENCE [LARGE SCALE GENOMIC DNA]</scope>
    <source>
        <strain evidence="2 3">HXT-9</strain>
    </source>
</reference>
<dbReference type="EMBL" id="WESC01000004">
    <property type="protein sequence ID" value="KAB7741211.1"/>
    <property type="molecule type" value="Genomic_DNA"/>
</dbReference>
<keyword evidence="3" id="KW-1185">Reference proteome</keyword>
<dbReference type="Gene3D" id="3.10.129.10">
    <property type="entry name" value="Hotdog Thioesterase"/>
    <property type="match status" value="1"/>
</dbReference>
<dbReference type="InterPro" id="IPR006683">
    <property type="entry name" value="Thioestr_dom"/>
</dbReference>
<evidence type="ECO:0000313" key="3">
    <source>
        <dbReference type="Proteomes" id="UP000468901"/>
    </source>
</evidence>
<evidence type="ECO:0000259" key="1">
    <source>
        <dbReference type="Pfam" id="PF03061"/>
    </source>
</evidence>
<evidence type="ECO:0000313" key="2">
    <source>
        <dbReference type="EMBL" id="KAB7741211.1"/>
    </source>
</evidence>
<accession>A0A6N6VJH4</accession>
<dbReference type="CDD" id="cd03443">
    <property type="entry name" value="PaaI_thioesterase"/>
    <property type="match status" value="1"/>
</dbReference>
<dbReference type="Proteomes" id="UP000468901">
    <property type="component" value="Unassembled WGS sequence"/>
</dbReference>
<feature type="domain" description="Thioesterase" evidence="1">
    <location>
        <begin position="49"/>
        <end position="121"/>
    </location>
</feature>
<dbReference type="RefSeq" id="WP_152215183.1">
    <property type="nucleotide sequence ID" value="NZ_WESC01000004.1"/>
</dbReference>